<organism evidence="4 5">
    <name type="scientific">Klenkia sesuvii</name>
    <dbReference type="NCBI Taxonomy" id="3103137"/>
    <lineage>
        <taxon>Bacteria</taxon>
        <taxon>Bacillati</taxon>
        <taxon>Actinomycetota</taxon>
        <taxon>Actinomycetes</taxon>
        <taxon>Geodermatophilales</taxon>
        <taxon>Geodermatophilaceae</taxon>
        <taxon>Klenkia</taxon>
    </lineage>
</organism>
<reference evidence="4 5" key="1">
    <citation type="submission" date="2024-03" db="EMBL/GenBank/DDBJ databases">
        <title>Draft genome sequence of Klenkia sp. LSe6-5.</title>
        <authorList>
            <person name="Duangmal K."/>
            <person name="Chantavorakit T."/>
        </authorList>
    </citation>
    <scope>NUCLEOTIDE SEQUENCE [LARGE SCALE GENOMIC DNA]</scope>
    <source>
        <strain evidence="4 5">LSe6-5</strain>
    </source>
</reference>
<keyword evidence="5" id="KW-1185">Reference proteome</keyword>
<proteinExistence type="predicted"/>
<dbReference type="SMART" id="SM00331">
    <property type="entry name" value="PP2C_SIG"/>
    <property type="match status" value="1"/>
</dbReference>
<dbReference type="Gene3D" id="3.30.450.40">
    <property type="match status" value="1"/>
</dbReference>
<dbReference type="Pfam" id="PF01590">
    <property type="entry name" value="GAF"/>
    <property type="match status" value="1"/>
</dbReference>
<dbReference type="Proteomes" id="UP001361570">
    <property type="component" value="Unassembled WGS sequence"/>
</dbReference>
<evidence type="ECO:0000256" key="2">
    <source>
        <dbReference type="SAM" id="MobiDB-lite"/>
    </source>
</evidence>
<dbReference type="InterPro" id="IPR036457">
    <property type="entry name" value="PPM-type-like_dom_sf"/>
</dbReference>
<dbReference type="Gene3D" id="3.30.450.20">
    <property type="entry name" value="PAS domain"/>
    <property type="match status" value="1"/>
</dbReference>
<dbReference type="Gene3D" id="3.60.40.10">
    <property type="entry name" value="PPM-type phosphatase domain"/>
    <property type="match status" value="1"/>
</dbReference>
<dbReference type="InterPro" id="IPR003018">
    <property type="entry name" value="GAF"/>
</dbReference>
<dbReference type="EMBL" id="JBAPLU010000007">
    <property type="protein sequence ID" value="MEI4271812.1"/>
    <property type="molecule type" value="Genomic_DNA"/>
</dbReference>
<dbReference type="InterPro" id="IPR013656">
    <property type="entry name" value="PAS_4"/>
</dbReference>
<comment type="caution">
    <text evidence="4">The sequence shown here is derived from an EMBL/GenBank/DDBJ whole genome shotgun (WGS) entry which is preliminary data.</text>
</comment>
<dbReference type="PROSITE" id="PS50112">
    <property type="entry name" value="PAS"/>
    <property type="match status" value="1"/>
</dbReference>
<name>A0ABU8DSI2_9ACTN</name>
<feature type="region of interest" description="Disordered" evidence="2">
    <location>
        <begin position="524"/>
        <end position="547"/>
    </location>
</feature>
<dbReference type="RefSeq" id="WP_336403949.1">
    <property type="nucleotide sequence ID" value="NZ_JBAPLU010000007.1"/>
</dbReference>
<dbReference type="NCBIfam" id="TIGR00229">
    <property type="entry name" value="sensory_box"/>
    <property type="match status" value="1"/>
</dbReference>
<dbReference type="SUPFAM" id="SSF81606">
    <property type="entry name" value="PP2C-like"/>
    <property type="match status" value="1"/>
</dbReference>
<dbReference type="InterPro" id="IPR052016">
    <property type="entry name" value="Bact_Sigma-Reg"/>
</dbReference>
<dbReference type="PANTHER" id="PTHR43156:SF2">
    <property type="entry name" value="STAGE II SPORULATION PROTEIN E"/>
    <property type="match status" value="1"/>
</dbReference>
<evidence type="ECO:0000313" key="4">
    <source>
        <dbReference type="EMBL" id="MEI4271812.1"/>
    </source>
</evidence>
<dbReference type="Pfam" id="PF08448">
    <property type="entry name" value="PAS_4"/>
    <property type="match status" value="1"/>
</dbReference>
<evidence type="ECO:0000256" key="1">
    <source>
        <dbReference type="ARBA" id="ARBA00022801"/>
    </source>
</evidence>
<protein>
    <submittedName>
        <fullName evidence="4">SpoIIE family protein phosphatase</fullName>
    </submittedName>
</protein>
<dbReference type="InterPro" id="IPR001932">
    <property type="entry name" value="PPM-type_phosphatase-like_dom"/>
</dbReference>
<dbReference type="PANTHER" id="PTHR43156">
    <property type="entry name" value="STAGE II SPORULATION PROTEIN E-RELATED"/>
    <property type="match status" value="1"/>
</dbReference>
<dbReference type="InterPro" id="IPR000014">
    <property type="entry name" value="PAS"/>
</dbReference>
<dbReference type="Pfam" id="PF07228">
    <property type="entry name" value="SpoIIE"/>
    <property type="match status" value="1"/>
</dbReference>
<accession>A0ABU8DSI2</accession>
<sequence>MPVGLIELDTDWTVRYLNPAGARAVGYTADELVGRDYWEAFPANLDNEFGRTYRRAVATGEAAVVEAFYPEPLNAWFEVNAVPTEHGLWLYFTEVTTRRQVQERLALLAQVGDALAGMVDARAAVAQLPRLVVPGLASWAALVLVGADGVPTAAGGQHVQAGRAPVVQQWLAATLQSTPASSPLTRALVTGEPVTLGGPELRGAALDGVSSGDARSLLESLAPGELTAVPLLGRDRVLGVLVLALDAHRTAAPADRVTITEVAARAGLALDNARMFEQQRRLAEELQRSMLSPPPEPDHAQVVVRYLPASEAARVGGDWYDAFMQPGGATTLVVGDVVGHDTTAAATMGQLRSMLRGIATIDDTGPATLLTRLDHALAQLQLHTYATVALARFEQTPDELDRGVTRMRWANAGHPPPLVIHPDGSITDVGGWHGELMLGVQHDTPRTESVITLDRGTTVLLYTDGLVERRDRDLDSGLAELRAAVTELAGLPLDELCDGLVARLVDTDHDDDVALVAIRLHRQDRPRPDEAGPQVIPPTVAPDPATD</sequence>
<keyword evidence="1" id="KW-0378">Hydrolase</keyword>
<dbReference type="SUPFAM" id="SSF55785">
    <property type="entry name" value="PYP-like sensor domain (PAS domain)"/>
    <property type="match status" value="1"/>
</dbReference>
<dbReference type="InterPro" id="IPR029016">
    <property type="entry name" value="GAF-like_dom_sf"/>
</dbReference>
<dbReference type="CDD" id="cd00130">
    <property type="entry name" value="PAS"/>
    <property type="match status" value="1"/>
</dbReference>
<dbReference type="SUPFAM" id="SSF55781">
    <property type="entry name" value="GAF domain-like"/>
    <property type="match status" value="1"/>
</dbReference>
<feature type="domain" description="PAS" evidence="3">
    <location>
        <begin position="1"/>
        <end position="60"/>
    </location>
</feature>
<gene>
    <name evidence="4" type="ORF">TEK04_08760</name>
</gene>
<evidence type="ECO:0000259" key="3">
    <source>
        <dbReference type="PROSITE" id="PS50112"/>
    </source>
</evidence>
<evidence type="ECO:0000313" key="5">
    <source>
        <dbReference type="Proteomes" id="UP001361570"/>
    </source>
</evidence>
<dbReference type="InterPro" id="IPR035965">
    <property type="entry name" value="PAS-like_dom_sf"/>
</dbReference>